<dbReference type="EMBL" id="LR796345">
    <property type="protein sequence ID" value="CAB4138586.1"/>
    <property type="molecule type" value="Genomic_DNA"/>
</dbReference>
<sequence>MGNFEKLNLKVKIQILDTNDQILLQSTINQNDVNDLRVYQGVSLVDETYLMLLETLKQKIDSESISPNN</sequence>
<name>A0A6J5M0F4_9CAUD</name>
<evidence type="ECO:0000313" key="1">
    <source>
        <dbReference type="EMBL" id="CAB4138586.1"/>
    </source>
</evidence>
<gene>
    <name evidence="1" type="ORF">UFOVP331_146</name>
</gene>
<protein>
    <submittedName>
        <fullName evidence="1">Uncharacterized protein</fullName>
    </submittedName>
</protein>
<reference evidence="1" key="1">
    <citation type="submission" date="2020-04" db="EMBL/GenBank/DDBJ databases">
        <authorList>
            <person name="Chiriac C."/>
            <person name="Salcher M."/>
            <person name="Ghai R."/>
            <person name="Kavagutti S V."/>
        </authorList>
    </citation>
    <scope>NUCLEOTIDE SEQUENCE</scope>
</reference>
<organism evidence="1">
    <name type="scientific">uncultured Caudovirales phage</name>
    <dbReference type="NCBI Taxonomy" id="2100421"/>
    <lineage>
        <taxon>Viruses</taxon>
        <taxon>Duplodnaviria</taxon>
        <taxon>Heunggongvirae</taxon>
        <taxon>Uroviricota</taxon>
        <taxon>Caudoviricetes</taxon>
        <taxon>Peduoviridae</taxon>
        <taxon>Maltschvirus</taxon>
        <taxon>Maltschvirus maltsch</taxon>
    </lineage>
</organism>
<accession>A0A6J5M0F4</accession>
<proteinExistence type="predicted"/>